<dbReference type="AlphaFoldDB" id="A0A1M6R8U9"/>
<dbReference type="PROSITE" id="PS51257">
    <property type="entry name" value="PROKAR_LIPOPROTEIN"/>
    <property type="match status" value="1"/>
</dbReference>
<dbReference type="InterPro" id="IPR019546">
    <property type="entry name" value="TAT_signal_bac_arc"/>
</dbReference>
<reference evidence="4" key="1">
    <citation type="submission" date="2016-11" db="EMBL/GenBank/DDBJ databases">
        <authorList>
            <person name="Varghese N."/>
            <person name="Submissions S."/>
        </authorList>
    </citation>
    <scope>NUCLEOTIDE SEQUENCE [LARGE SCALE GENOMIC DNA]</scope>
    <source>
        <strain evidence="4">DX253</strain>
    </source>
</reference>
<evidence type="ECO:0000259" key="2">
    <source>
        <dbReference type="Pfam" id="PF00496"/>
    </source>
</evidence>
<dbReference type="SUPFAM" id="SSF53850">
    <property type="entry name" value="Periplasmic binding protein-like II"/>
    <property type="match status" value="2"/>
</dbReference>
<dbReference type="Gene3D" id="3.10.105.10">
    <property type="entry name" value="Dipeptide-binding Protein, Domain 3"/>
    <property type="match status" value="2"/>
</dbReference>
<dbReference type="PANTHER" id="PTHR30290:SF38">
    <property type="entry name" value="D,D-DIPEPTIDE-BINDING PERIPLASMIC PROTEIN DDPA-RELATED"/>
    <property type="match status" value="1"/>
</dbReference>
<dbReference type="CDD" id="cd00995">
    <property type="entry name" value="PBP2_NikA_DppA_OppA_like"/>
    <property type="match status" value="1"/>
</dbReference>
<protein>
    <submittedName>
        <fullName evidence="3">Peptide/nickel transport system substrate-binding protein</fullName>
    </submittedName>
</protein>
<organism evidence="3 4">
    <name type="scientific">Haladaptatus paucihalophilus DX253</name>
    <dbReference type="NCBI Taxonomy" id="797209"/>
    <lineage>
        <taxon>Archaea</taxon>
        <taxon>Methanobacteriati</taxon>
        <taxon>Methanobacteriota</taxon>
        <taxon>Stenosarchaea group</taxon>
        <taxon>Halobacteria</taxon>
        <taxon>Halobacteriales</taxon>
        <taxon>Haladaptataceae</taxon>
        <taxon>Haladaptatus</taxon>
    </lineage>
</organism>
<dbReference type="Gene3D" id="3.40.190.10">
    <property type="entry name" value="Periplasmic binding protein-like II"/>
    <property type="match status" value="1"/>
</dbReference>
<gene>
    <name evidence="3" type="ORF">SAMN05444342_1212</name>
</gene>
<dbReference type="InterPro" id="IPR006311">
    <property type="entry name" value="TAT_signal"/>
</dbReference>
<dbReference type="EMBL" id="FRAN01000001">
    <property type="protein sequence ID" value="SHK28856.1"/>
    <property type="molecule type" value="Genomic_DNA"/>
</dbReference>
<keyword evidence="1" id="KW-0732">Signal</keyword>
<dbReference type="InterPro" id="IPR000914">
    <property type="entry name" value="SBP_5_dom"/>
</dbReference>
<name>A0A1M6R8U9_HALPU</name>
<dbReference type="PANTHER" id="PTHR30290">
    <property type="entry name" value="PERIPLASMIC BINDING COMPONENT OF ABC TRANSPORTER"/>
    <property type="match status" value="1"/>
</dbReference>
<accession>A0A1M6R8U9</accession>
<evidence type="ECO:0000256" key="1">
    <source>
        <dbReference type="ARBA" id="ARBA00022729"/>
    </source>
</evidence>
<feature type="domain" description="Solute-binding protein family 5" evidence="2">
    <location>
        <begin position="262"/>
        <end position="541"/>
    </location>
</feature>
<evidence type="ECO:0000313" key="4">
    <source>
        <dbReference type="Proteomes" id="UP000184203"/>
    </source>
</evidence>
<keyword evidence="4" id="KW-1185">Reference proteome</keyword>
<dbReference type="PROSITE" id="PS51318">
    <property type="entry name" value="TAT"/>
    <property type="match status" value="1"/>
</dbReference>
<dbReference type="InterPro" id="IPR039424">
    <property type="entry name" value="SBP_5"/>
</dbReference>
<proteinExistence type="predicted"/>
<dbReference type="Proteomes" id="UP000184203">
    <property type="component" value="Unassembled WGS sequence"/>
</dbReference>
<dbReference type="GO" id="GO:0015833">
    <property type="term" value="P:peptide transport"/>
    <property type="evidence" value="ECO:0007669"/>
    <property type="project" value="TreeGrafter"/>
</dbReference>
<dbReference type="NCBIfam" id="TIGR01409">
    <property type="entry name" value="TAT_signal_seq"/>
    <property type="match status" value="1"/>
</dbReference>
<evidence type="ECO:0000313" key="3">
    <source>
        <dbReference type="EMBL" id="SHK28856.1"/>
    </source>
</evidence>
<sequence>MDVKRRDFLKMTTATGVGGMAALAGCSGSNDDNGGGGGSGGDKLPQYTYLNNPANYNPARHDAINLVGDQLKKVGLDTKVQVFEWGTLYTKITEEFNFSFATWSRGLGIDPGRRMPEQFHSSNTGKGQGNFTGYTNKDLDPKLMEQLQMKDEQKRIDTLFDIQKTINEDVPMHPIVQMPNIVAYNKNQVSGWTDHIAGYFHFEPMTNIEVNNSKKELRGSWAETLGTLSVLGYNNETKLIHQFEMLYDKLVRINSKLEADPKLSLATEWERPDNKTVKYKIREGHKWHDGEDLTPEDVKFTLEYIKKNEIPLYSTQWEMYDSVSVDGQWVTVNFKDPVGPVHKLFSNQIPIVPKHKWESRSNPAKANITEPVGSGPLQFDYWDKGSELSLKKYEDHWRPVKFNRRIWRIIPESSTVWSLLKKGTLNYLPYTRIGKQLNDNQDASNIGVKSAPGDGWWHFSQNTRQKGLDDKAVRQAAVNAIPKKAINEQILYGFATEGWNLVGESFGKFSNPDVKKYQPDDGVKAGKQSLKDAGYVIDGDGMAHFPK</sequence>
<dbReference type="Pfam" id="PF00496">
    <property type="entry name" value="SBP_bac_5"/>
    <property type="match status" value="1"/>
</dbReference>
<dbReference type="GO" id="GO:1904680">
    <property type="term" value="F:peptide transmembrane transporter activity"/>
    <property type="evidence" value="ECO:0007669"/>
    <property type="project" value="TreeGrafter"/>
</dbReference>